<reference evidence="1" key="1">
    <citation type="journal article" date="2023" name="Science">
        <title>Genome structures resolve the early diversification of teleost fishes.</title>
        <authorList>
            <person name="Parey E."/>
            <person name="Louis A."/>
            <person name="Montfort J."/>
            <person name="Bouchez O."/>
            <person name="Roques C."/>
            <person name="Iampietro C."/>
            <person name="Lluch J."/>
            <person name="Castinel A."/>
            <person name="Donnadieu C."/>
            <person name="Desvignes T."/>
            <person name="Floi Bucao C."/>
            <person name="Jouanno E."/>
            <person name="Wen M."/>
            <person name="Mejri S."/>
            <person name="Dirks R."/>
            <person name="Jansen H."/>
            <person name="Henkel C."/>
            <person name="Chen W.J."/>
            <person name="Zahm M."/>
            <person name="Cabau C."/>
            <person name="Klopp C."/>
            <person name="Thompson A.W."/>
            <person name="Robinson-Rechavi M."/>
            <person name="Braasch I."/>
            <person name="Lecointre G."/>
            <person name="Bobe J."/>
            <person name="Postlethwait J.H."/>
            <person name="Berthelot C."/>
            <person name="Roest Crollius H."/>
            <person name="Guiguen Y."/>
        </authorList>
    </citation>
    <scope>NUCLEOTIDE SEQUENCE</scope>
    <source>
        <strain evidence="1">NC1722</strain>
    </source>
</reference>
<proteinExistence type="predicted"/>
<keyword evidence="2" id="KW-1185">Reference proteome</keyword>
<gene>
    <name evidence="1" type="ORF">AAFF_G00421350</name>
</gene>
<evidence type="ECO:0000313" key="1">
    <source>
        <dbReference type="EMBL" id="KAJ8398607.1"/>
    </source>
</evidence>
<accession>A0AAD7WIX3</accession>
<protein>
    <submittedName>
        <fullName evidence="1">Uncharacterized protein</fullName>
    </submittedName>
</protein>
<dbReference type="AlphaFoldDB" id="A0AAD7WIX3"/>
<dbReference type="Proteomes" id="UP001221898">
    <property type="component" value="Unassembled WGS sequence"/>
</dbReference>
<dbReference type="EMBL" id="JAINUG010000089">
    <property type="protein sequence ID" value="KAJ8398607.1"/>
    <property type="molecule type" value="Genomic_DNA"/>
</dbReference>
<comment type="caution">
    <text evidence="1">The sequence shown here is derived from an EMBL/GenBank/DDBJ whole genome shotgun (WGS) entry which is preliminary data.</text>
</comment>
<sequence length="67" mass="7604">MLSELSWSGHHHSWQYPEKTYRGQQSDISTLDICTQSTMASICPNSISAVHRAKLLSGSWFQVPERP</sequence>
<organism evidence="1 2">
    <name type="scientific">Aldrovandia affinis</name>
    <dbReference type="NCBI Taxonomy" id="143900"/>
    <lineage>
        <taxon>Eukaryota</taxon>
        <taxon>Metazoa</taxon>
        <taxon>Chordata</taxon>
        <taxon>Craniata</taxon>
        <taxon>Vertebrata</taxon>
        <taxon>Euteleostomi</taxon>
        <taxon>Actinopterygii</taxon>
        <taxon>Neopterygii</taxon>
        <taxon>Teleostei</taxon>
        <taxon>Notacanthiformes</taxon>
        <taxon>Halosauridae</taxon>
        <taxon>Aldrovandia</taxon>
    </lineage>
</organism>
<evidence type="ECO:0000313" key="2">
    <source>
        <dbReference type="Proteomes" id="UP001221898"/>
    </source>
</evidence>
<name>A0AAD7WIX3_9TELE</name>